<organism evidence="1 2">
    <name type="scientific">Camellia lanceoleosa</name>
    <dbReference type="NCBI Taxonomy" id="1840588"/>
    <lineage>
        <taxon>Eukaryota</taxon>
        <taxon>Viridiplantae</taxon>
        <taxon>Streptophyta</taxon>
        <taxon>Embryophyta</taxon>
        <taxon>Tracheophyta</taxon>
        <taxon>Spermatophyta</taxon>
        <taxon>Magnoliopsida</taxon>
        <taxon>eudicotyledons</taxon>
        <taxon>Gunneridae</taxon>
        <taxon>Pentapetalae</taxon>
        <taxon>asterids</taxon>
        <taxon>Ericales</taxon>
        <taxon>Theaceae</taxon>
        <taxon>Camellia</taxon>
    </lineage>
</organism>
<protein>
    <submittedName>
        <fullName evidence="1">Uncharacterized protein</fullName>
    </submittedName>
</protein>
<sequence>MLLVPPLLLLHPPPMVLLQHPLALPLEMELLVLLPRFCPENPDFHLKHLPRLKNFIAGMNSTSNGQSSISVDGSPVPQTQLPASPQQPPAPTNTETITGNTQNQPHTRTGTQTRPRTPTRIKRQSWLRILSGGDNLVDLAKPLLAVNFGAVMSLVTSRLDGSRFHYLSSKLADAKSFETVVACFAIGFTCNMHVILLQKDSPIAARIGGYAGALSSVIGFLTMIQILLPPALLLIVWSAAVSIFLSFLYNLANNWVDTEDENVDTEGENVLFYWGGEIVSDHQGVSYNCDAKKFCKVEKGTTLRQLEAMIKPEMAPNEETVQLRFKGRIPCQQSSELRYVLAPINDDMTLNLVLNEPKRLSSILTLEFYVYREK</sequence>
<reference evidence="1 2" key="1">
    <citation type="journal article" date="2022" name="Plant J.">
        <title>Chromosome-level genome of Camellia lanceoleosa provides a valuable resource for understanding genome evolution and self-incompatibility.</title>
        <authorList>
            <person name="Gong W."/>
            <person name="Xiao S."/>
            <person name="Wang L."/>
            <person name="Liao Z."/>
            <person name="Chang Y."/>
            <person name="Mo W."/>
            <person name="Hu G."/>
            <person name="Li W."/>
            <person name="Zhao G."/>
            <person name="Zhu H."/>
            <person name="Hu X."/>
            <person name="Ji K."/>
            <person name="Xiang X."/>
            <person name="Song Q."/>
            <person name="Yuan D."/>
            <person name="Jin S."/>
            <person name="Zhang L."/>
        </authorList>
    </citation>
    <scope>NUCLEOTIDE SEQUENCE [LARGE SCALE GENOMIC DNA]</scope>
    <source>
        <strain evidence="1">SQ_2022a</strain>
    </source>
</reference>
<proteinExistence type="predicted"/>
<evidence type="ECO:0000313" key="2">
    <source>
        <dbReference type="Proteomes" id="UP001060215"/>
    </source>
</evidence>
<evidence type="ECO:0000313" key="1">
    <source>
        <dbReference type="EMBL" id="KAI8012001.1"/>
    </source>
</evidence>
<comment type="caution">
    <text evidence="1">The sequence shown here is derived from an EMBL/GenBank/DDBJ whole genome shotgun (WGS) entry which is preliminary data.</text>
</comment>
<dbReference type="Proteomes" id="UP001060215">
    <property type="component" value="Chromosome 5"/>
</dbReference>
<gene>
    <name evidence="1" type="ORF">LOK49_LG06G01025</name>
</gene>
<accession>A0ACC0HFU0</accession>
<keyword evidence="2" id="KW-1185">Reference proteome</keyword>
<name>A0ACC0HFU0_9ERIC</name>
<dbReference type="EMBL" id="CM045762">
    <property type="protein sequence ID" value="KAI8012001.1"/>
    <property type="molecule type" value="Genomic_DNA"/>
</dbReference>